<keyword evidence="1" id="KW-0378">Hydrolase</keyword>
<dbReference type="EMBL" id="ML996086">
    <property type="protein sequence ID" value="KAF2152223.1"/>
    <property type="molecule type" value="Genomic_DNA"/>
</dbReference>
<accession>A0A9P4J4F5</accession>
<dbReference type="Proteomes" id="UP000799439">
    <property type="component" value="Unassembled WGS sequence"/>
</dbReference>
<dbReference type="PIRSF" id="PIRSF029171">
    <property type="entry name" value="Esterase_LipA"/>
    <property type="match status" value="1"/>
</dbReference>
<dbReference type="PANTHER" id="PTHR34853">
    <property type="match status" value="1"/>
</dbReference>
<evidence type="ECO:0000313" key="4">
    <source>
        <dbReference type="Proteomes" id="UP000799439"/>
    </source>
</evidence>
<dbReference type="Gene3D" id="1.10.260.130">
    <property type="match status" value="1"/>
</dbReference>
<comment type="similarity">
    <text evidence="2">Belongs to the AB hydrolase superfamily. Lipase family.</text>
</comment>
<evidence type="ECO:0000313" key="3">
    <source>
        <dbReference type="EMBL" id="KAF2152223.1"/>
    </source>
</evidence>
<dbReference type="Gene3D" id="3.40.50.1820">
    <property type="entry name" value="alpha/beta hydrolase"/>
    <property type="match status" value="1"/>
</dbReference>
<dbReference type="OrthoDB" id="2373480at2759"/>
<organism evidence="3 4">
    <name type="scientific">Myriangium duriaei CBS 260.36</name>
    <dbReference type="NCBI Taxonomy" id="1168546"/>
    <lineage>
        <taxon>Eukaryota</taxon>
        <taxon>Fungi</taxon>
        <taxon>Dikarya</taxon>
        <taxon>Ascomycota</taxon>
        <taxon>Pezizomycotina</taxon>
        <taxon>Dothideomycetes</taxon>
        <taxon>Dothideomycetidae</taxon>
        <taxon>Myriangiales</taxon>
        <taxon>Myriangiaceae</taxon>
        <taxon>Myriangium</taxon>
    </lineage>
</organism>
<dbReference type="SUPFAM" id="SSF53474">
    <property type="entry name" value="alpha/beta-Hydrolases"/>
    <property type="match status" value="1"/>
</dbReference>
<gene>
    <name evidence="3" type="ORF">K461DRAFT_286260</name>
</gene>
<dbReference type="InterPro" id="IPR005152">
    <property type="entry name" value="Lipase_secreted"/>
</dbReference>
<dbReference type="AlphaFoldDB" id="A0A9P4J4F5"/>
<reference evidence="3" key="1">
    <citation type="journal article" date="2020" name="Stud. Mycol.">
        <title>101 Dothideomycetes genomes: a test case for predicting lifestyles and emergence of pathogens.</title>
        <authorList>
            <person name="Haridas S."/>
            <person name="Albert R."/>
            <person name="Binder M."/>
            <person name="Bloem J."/>
            <person name="Labutti K."/>
            <person name="Salamov A."/>
            <person name="Andreopoulos B."/>
            <person name="Baker S."/>
            <person name="Barry K."/>
            <person name="Bills G."/>
            <person name="Bluhm B."/>
            <person name="Cannon C."/>
            <person name="Castanera R."/>
            <person name="Culley D."/>
            <person name="Daum C."/>
            <person name="Ezra D."/>
            <person name="Gonzalez J."/>
            <person name="Henrissat B."/>
            <person name="Kuo A."/>
            <person name="Liang C."/>
            <person name="Lipzen A."/>
            <person name="Lutzoni F."/>
            <person name="Magnuson J."/>
            <person name="Mondo S."/>
            <person name="Nolan M."/>
            <person name="Ohm R."/>
            <person name="Pangilinan J."/>
            <person name="Park H.-J."/>
            <person name="Ramirez L."/>
            <person name="Alfaro M."/>
            <person name="Sun H."/>
            <person name="Tritt A."/>
            <person name="Yoshinaga Y."/>
            <person name="Zwiers L.-H."/>
            <person name="Turgeon B."/>
            <person name="Goodwin S."/>
            <person name="Spatafora J."/>
            <person name="Crous P."/>
            <person name="Grigoriev I."/>
        </authorList>
    </citation>
    <scope>NUCLEOTIDE SEQUENCE</scope>
    <source>
        <strain evidence="3">CBS 260.36</strain>
    </source>
</reference>
<sequence>MWILPILPFAILAPFLTTAVVGTEFIARDTGILRKFPFPSQDSFYSPPAKLETFVPGTVLRTRQINASFFGFVPRRVLAWQLLYRSNAVDGSAIAAVTTIFQPSQPKRDRFVSYQAAYNSACPDCVPSFAWRLGSWPGRSPLDHLEPTIEFLRIQGYLLQGYIVSSPDHAGPDGAFTVGRVSARCVLDGMRAATNFGRTQGLFNTTPAIVGVGYSGGGIPTSWASTLQRQYAPELPVKGWVFGGAPVNWTEVILTMDKSKLAGLVFTGIVGLLSPTAYQTQLGPLWEKIVTFEGRQMFRYVRSHCLENVAIKYRHDSMLTNKYQTLGPDFLTHPISQKVLTDNFLGFKSDEIPIAPVLLWHGTKDQMVPVSQASSLANSWCNRKVSVTFNTYNAEHMTASMLGIPKAYRFVEKAFAGSVRVSCSNQNDRSDNLNFAALPAKLMPLLTNLTTYLEPARRWDRAHPR</sequence>
<dbReference type="Pfam" id="PF03583">
    <property type="entry name" value="LIP"/>
    <property type="match status" value="1"/>
</dbReference>
<evidence type="ECO:0000256" key="1">
    <source>
        <dbReference type="ARBA" id="ARBA00022801"/>
    </source>
</evidence>
<keyword evidence="4" id="KW-1185">Reference proteome</keyword>
<dbReference type="PANTHER" id="PTHR34853:SF5">
    <property type="entry name" value="LIP-DOMAIN-CONTAINING PROTEIN-RELATED"/>
    <property type="match status" value="1"/>
</dbReference>
<protein>
    <submittedName>
        <fullName evidence="3">LIP-domain-containing protein</fullName>
    </submittedName>
</protein>
<dbReference type="InterPro" id="IPR029058">
    <property type="entry name" value="AB_hydrolase_fold"/>
</dbReference>
<name>A0A9P4J4F5_9PEZI</name>
<comment type="caution">
    <text evidence="3">The sequence shown here is derived from an EMBL/GenBank/DDBJ whole genome shotgun (WGS) entry which is preliminary data.</text>
</comment>
<evidence type="ECO:0000256" key="2">
    <source>
        <dbReference type="PIRNR" id="PIRNR029171"/>
    </source>
</evidence>
<dbReference type="GO" id="GO:0004806">
    <property type="term" value="F:triacylglycerol lipase activity"/>
    <property type="evidence" value="ECO:0007669"/>
    <property type="project" value="UniProtKB-UniRule"/>
</dbReference>
<proteinExistence type="inferred from homology"/>
<dbReference type="GO" id="GO:0016042">
    <property type="term" value="P:lipid catabolic process"/>
    <property type="evidence" value="ECO:0007669"/>
    <property type="project" value="UniProtKB-UniRule"/>
</dbReference>